<dbReference type="PROSITE" id="PS50850">
    <property type="entry name" value="MFS"/>
    <property type="match status" value="1"/>
</dbReference>
<feature type="transmembrane region" description="Helical" evidence="6">
    <location>
        <begin position="423"/>
        <end position="443"/>
    </location>
</feature>
<feature type="transmembrane region" description="Helical" evidence="6">
    <location>
        <begin position="144"/>
        <end position="166"/>
    </location>
</feature>
<organism evidence="8 9">
    <name type="scientific">Streptosporangium vulgare</name>
    <dbReference type="NCBI Taxonomy" id="46190"/>
    <lineage>
        <taxon>Bacteria</taxon>
        <taxon>Bacillati</taxon>
        <taxon>Actinomycetota</taxon>
        <taxon>Actinomycetes</taxon>
        <taxon>Streptosporangiales</taxon>
        <taxon>Streptosporangiaceae</taxon>
        <taxon>Streptosporangium</taxon>
    </lineage>
</organism>
<feature type="transmembrane region" description="Helical" evidence="6">
    <location>
        <begin position="110"/>
        <end position="132"/>
    </location>
</feature>
<feature type="transmembrane region" description="Helical" evidence="6">
    <location>
        <begin position="449"/>
        <end position="474"/>
    </location>
</feature>
<comment type="subcellular location">
    <subcellularLocation>
        <location evidence="1">Cell membrane</location>
        <topology evidence="1">Multi-pass membrane protein</topology>
    </subcellularLocation>
</comment>
<dbReference type="Proteomes" id="UP001589610">
    <property type="component" value="Unassembled WGS sequence"/>
</dbReference>
<feature type="transmembrane region" description="Helical" evidence="6">
    <location>
        <begin position="172"/>
        <end position="191"/>
    </location>
</feature>
<dbReference type="SUPFAM" id="SSF103473">
    <property type="entry name" value="MFS general substrate transporter"/>
    <property type="match status" value="1"/>
</dbReference>
<feature type="transmembrane region" description="Helical" evidence="6">
    <location>
        <begin position="360"/>
        <end position="384"/>
    </location>
</feature>
<dbReference type="InterPro" id="IPR020846">
    <property type="entry name" value="MFS_dom"/>
</dbReference>
<keyword evidence="4 6" id="KW-0472">Membrane</keyword>
<dbReference type="Gene3D" id="1.20.1250.20">
    <property type="entry name" value="MFS general substrate transporter like domains"/>
    <property type="match status" value="2"/>
</dbReference>
<evidence type="ECO:0000313" key="8">
    <source>
        <dbReference type="EMBL" id="MFB9678850.1"/>
    </source>
</evidence>
<dbReference type="RefSeq" id="WP_386160031.1">
    <property type="nucleotide sequence ID" value="NZ_JBHMBS010000012.1"/>
</dbReference>
<proteinExistence type="predicted"/>
<evidence type="ECO:0000256" key="6">
    <source>
        <dbReference type="SAM" id="Phobius"/>
    </source>
</evidence>
<feature type="transmembrane region" description="Helical" evidence="6">
    <location>
        <begin position="232"/>
        <end position="252"/>
    </location>
</feature>
<evidence type="ECO:0000259" key="7">
    <source>
        <dbReference type="PROSITE" id="PS50850"/>
    </source>
</evidence>
<comment type="caution">
    <text evidence="8">The sequence shown here is derived from an EMBL/GenBank/DDBJ whole genome shotgun (WGS) entry which is preliminary data.</text>
</comment>
<accession>A0ABV5TL66</accession>
<dbReference type="PRINTS" id="PR01036">
    <property type="entry name" value="TCRTETB"/>
</dbReference>
<dbReference type="PANTHER" id="PTHR23501">
    <property type="entry name" value="MAJOR FACILITATOR SUPERFAMILY"/>
    <property type="match status" value="1"/>
</dbReference>
<protein>
    <submittedName>
        <fullName evidence="8">MFS transporter</fullName>
    </submittedName>
</protein>
<evidence type="ECO:0000256" key="1">
    <source>
        <dbReference type="ARBA" id="ARBA00004651"/>
    </source>
</evidence>
<keyword evidence="3 6" id="KW-1133">Transmembrane helix</keyword>
<dbReference type="InterPro" id="IPR011701">
    <property type="entry name" value="MFS"/>
</dbReference>
<feature type="transmembrane region" description="Helical" evidence="6">
    <location>
        <begin position="299"/>
        <end position="318"/>
    </location>
</feature>
<evidence type="ECO:0000256" key="3">
    <source>
        <dbReference type="ARBA" id="ARBA00022989"/>
    </source>
</evidence>
<dbReference type="PANTHER" id="PTHR23501:SF154">
    <property type="entry name" value="MULTIDRUG-EFFLUX TRANSPORTER RV1634-RELATED"/>
    <property type="match status" value="1"/>
</dbReference>
<evidence type="ECO:0000256" key="2">
    <source>
        <dbReference type="ARBA" id="ARBA00022692"/>
    </source>
</evidence>
<evidence type="ECO:0000256" key="4">
    <source>
        <dbReference type="ARBA" id="ARBA00023136"/>
    </source>
</evidence>
<feature type="transmembrane region" description="Helical" evidence="6">
    <location>
        <begin position="55"/>
        <end position="77"/>
    </location>
</feature>
<evidence type="ECO:0000313" key="9">
    <source>
        <dbReference type="Proteomes" id="UP001589610"/>
    </source>
</evidence>
<keyword evidence="2 6" id="KW-0812">Transmembrane</keyword>
<feature type="transmembrane region" description="Helical" evidence="6">
    <location>
        <begin position="258"/>
        <end position="278"/>
    </location>
</feature>
<dbReference type="InterPro" id="IPR036259">
    <property type="entry name" value="MFS_trans_sf"/>
</dbReference>
<reference evidence="8 9" key="1">
    <citation type="submission" date="2024-09" db="EMBL/GenBank/DDBJ databases">
        <authorList>
            <person name="Sun Q."/>
            <person name="Mori K."/>
        </authorList>
    </citation>
    <scope>NUCLEOTIDE SEQUENCE [LARGE SCALE GENOMIC DNA]</scope>
    <source>
        <strain evidence="8 9">JCM 3028</strain>
    </source>
</reference>
<gene>
    <name evidence="8" type="ORF">ACFFRH_25495</name>
</gene>
<feature type="region of interest" description="Disordered" evidence="5">
    <location>
        <begin position="205"/>
        <end position="224"/>
    </location>
</feature>
<keyword evidence="9" id="KW-1185">Reference proteome</keyword>
<dbReference type="Pfam" id="PF07690">
    <property type="entry name" value="MFS_1"/>
    <property type="match status" value="1"/>
</dbReference>
<sequence>MTTVMTDEPPAGIFARSHRALTVGMVALISLAAFEYLAVATAMPVVADELDGHALYGLAFSGALAAGVVATVLGGWWGDLRGPVAPLWTGVAVFAAGLVVAGAAPTMDVFVAGRFVQGFGAGILQVSMYVLVSRSYPAELHPRVFSIFATAWVVPSMVGPAITGVVVENAGWRWVFIGVTAILLPAALLLWRGLASAPMTQPMTEPVSGAVPEGAPVPGRSPGARSPIARRLGWALLVAAGAALMQYGASALTQSGGTASGTGFVLLAAGLAMLVAALPRLLPPGTLRAARGLPSVISLRGIAAGAAIGGEAFLPLMLNEERGLSLTMAGLTLTGGALSWSFGSWVVGRWRFDRVLVLRSGSVLIAVGLALMGLTVFAVVPVATAFLGEMALGLGMGIVYPTLSVLILELSPPGEEGENSASLGVAESVYTVVAVAITGALLAALGASVFVYVLCFGLAALMAATGALVAGRVLPGVIPSVLPRG</sequence>
<feature type="transmembrane region" description="Helical" evidence="6">
    <location>
        <begin position="324"/>
        <end position="348"/>
    </location>
</feature>
<dbReference type="EMBL" id="JBHMBS010000012">
    <property type="protein sequence ID" value="MFB9678850.1"/>
    <property type="molecule type" value="Genomic_DNA"/>
</dbReference>
<feature type="domain" description="Major facilitator superfamily (MFS) profile" evidence="7">
    <location>
        <begin position="21"/>
        <end position="478"/>
    </location>
</feature>
<name>A0ABV5TL66_9ACTN</name>
<feature type="transmembrane region" description="Helical" evidence="6">
    <location>
        <begin position="84"/>
        <end position="104"/>
    </location>
</feature>
<evidence type="ECO:0000256" key="5">
    <source>
        <dbReference type="SAM" id="MobiDB-lite"/>
    </source>
</evidence>
<feature type="transmembrane region" description="Helical" evidence="6">
    <location>
        <begin position="20"/>
        <end position="43"/>
    </location>
</feature>